<proteinExistence type="predicted"/>
<protein>
    <submittedName>
        <fullName evidence="1">Uncharacterized protein</fullName>
    </submittedName>
</protein>
<dbReference type="Proteomes" id="UP000014216">
    <property type="component" value="Unassembled WGS sequence"/>
</dbReference>
<keyword evidence="2" id="KW-1185">Reference proteome</keyword>
<evidence type="ECO:0000313" key="1">
    <source>
        <dbReference type="EMBL" id="EMS79510.1"/>
    </source>
</evidence>
<accession>S0FXP5</accession>
<dbReference type="RefSeq" id="WP_006965748.1">
    <property type="nucleotide sequence ID" value="NZ_APJX01000004.1"/>
</dbReference>
<sequence length="144" mass="16184">MGLWMKSNYLCIAALAIILAGLFFNLPCYAESQTAVEKKFNTFAGNWIFRIETAYLHTRENPKIEFSNGQYQASFHQVAPDTIQTDVKPAAGSSSIFTGVLQYNEYLFQSKGATRDQAMAGPFEPASLKKMTEIFLYENGSWMP</sequence>
<evidence type="ECO:0000313" key="2">
    <source>
        <dbReference type="Proteomes" id="UP000014216"/>
    </source>
</evidence>
<dbReference type="AlphaFoldDB" id="S0FXP5"/>
<comment type="caution">
    <text evidence="1">The sequence shown here is derived from an EMBL/GenBank/DDBJ whole genome shotgun (WGS) entry which is preliminary data.</text>
</comment>
<organism evidence="1 2">
    <name type="scientific">Desulfotignum phosphitoxidans DSM 13687</name>
    <dbReference type="NCBI Taxonomy" id="1286635"/>
    <lineage>
        <taxon>Bacteria</taxon>
        <taxon>Pseudomonadati</taxon>
        <taxon>Thermodesulfobacteriota</taxon>
        <taxon>Desulfobacteria</taxon>
        <taxon>Desulfobacterales</taxon>
        <taxon>Desulfobacteraceae</taxon>
        <taxon>Desulfotignum</taxon>
    </lineage>
</organism>
<name>S0FXP5_9BACT</name>
<gene>
    <name evidence="1" type="ORF">Dpo_4c00570</name>
</gene>
<reference evidence="1 2" key="1">
    <citation type="journal article" date="2013" name="Genome Announc.">
        <title>Draft Genome Sequence of Desulfotignum phosphitoxidans DSM 13687 Strain FiPS-3.</title>
        <authorList>
            <person name="Poehlein A."/>
            <person name="Daniel R."/>
            <person name="Simeonova D.D."/>
        </authorList>
    </citation>
    <scope>NUCLEOTIDE SEQUENCE [LARGE SCALE GENOMIC DNA]</scope>
    <source>
        <strain evidence="1 2">DSM 13687</strain>
    </source>
</reference>
<dbReference type="EMBL" id="APJX01000004">
    <property type="protein sequence ID" value="EMS79510.1"/>
    <property type="molecule type" value="Genomic_DNA"/>
</dbReference>